<keyword evidence="3" id="KW-0805">Transcription regulation</keyword>
<feature type="domain" description="RNA polymerase sigma factor 70 region 4 type 2" evidence="7">
    <location>
        <begin position="100"/>
        <end position="152"/>
    </location>
</feature>
<dbReference type="InterPro" id="IPR014284">
    <property type="entry name" value="RNA_pol_sigma-70_dom"/>
</dbReference>
<dbReference type="InterPro" id="IPR013325">
    <property type="entry name" value="RNA_pol_sigma_r2"/>
</dbReference>
<protein>
    <submittedName>
        <fullName evidence="8">Sigma-70 family RNA polymerase sigma factor</fullName>
    </submittedName>
</protein>
<dbReference type="Proteomes" id="UP000598996">
    <property type="component" value="Unassembled WGS sequence"/>
</dbReference>
<sequence>MAAPHSGLLSGFEAATTPLRRELTAHCYRMLGSWDEAEDAVQETYLRAWRAWDRFEERSTVRTWLHRIAANVALSALKKRAQEPRADLQPYADTSDDLRLALIAGLQTLTPGQRAVLLLRDVLAFPAHEVAEMLGLTTGAVKSSLQRARARIAEVAPRPDDIAEPRSPQARRQLEAYMTAFRTADVSGLAALLRRDASLELVRERQFFDGVAQCLPVLTAAVGEPGEWRMEATVANGQPAAVVHWWGKPAGVAVLDCRTDGIAGIVVFGDPGLVGRFAT</sequence>
<evidence type="ECO:0000256" key="4">
    <source>
        <dbReference type="ARBA" id="ARBA00023082"/>
    </source>
</evidence>
<dbReference type="InterPro" id="IPR007627">
    <property type="entry name" value="RNA_pol_sigma70_r2"/>
</dbReference>
<name>A0ABS1W6C0_9ACTN</name>
<comment type="similarity">
    <text evidence="1">Belongs to the sigma-70 factor family. ECF subfamily.</text>
</comment>
<dbReference type="NCBIfam" id="TIGR02937">
    <property type="entry name" value="sigma70-ECF"/>
    <property type="match status" value="1"/>
</dbReference>
<dbReference type="Pfam" id="PF08281">
    <property type="entry name" value="Sigma70_r4_2"/>
    <property type="match status" value="1"/>
</dbReference>
<dbReference type="Gene3D" id="1.10.1740.10">
    <property type="match status" value="1"/>
</dbReference>
<dbReference type="EMBL" id="JAENHO010000030">
    <property type="protein sequence ID" value="MBL7262280.1"/>
    <property type="molecule type" value="Genomic_DNA"/>
</dbReference>
<dbReference type="CDD" id="cd06171">
    <property type="entry name" value="Sigma70_r4"/>
    <property type="match status" value="1"/>
</dbReference>
<reference evidence="8 9" key="1">
    <citation type="submission" date="2021-01" db="EMBL/GenBank/DDBJ databases">
        <title>Actinoplanes sp. nov. LDG1-01 isolated from lichen.</title>
        <authorList>
            <person name="Saeng-In P."/>
            <person name="Phongsopitanun W."/>
            <person name="Kanchanasin P."/>
            <person name="Yuki M."/>
            <person name="Kudo T."/>
            <person name="Ohkuma M."/>
            <person name="Tanasupawat S."/>
        </authorList>
    </citation>
    <scope>NUCLEOTIDE SEQUENCE [LARGE SCALE GENOMIC DNA]</scope>
    <source>
        <strain evidence="8 9">LDG1-01</strain>
    </source>
</reference>
<dbReference type="RefSeq" id="WP_203078825.1">
    <property type="nucleotide sequence ID" value="NZ_JAENHO010000030.1"/>
</dbReference>
<dbReference type="InterPro" id="IPR039425">
    <property type="entry name" value="RNA_pol_sigma-70-like"/>
</dbReference>
<comment type="caution">
    <text evidence="8">The sequence shown here is derived from an EMBL/GenBank/DDBJ whole genome shotgun (WGS) entry which is preliminary data.</text>
</comment>
<evidence type="ECO:0000259" key="7">
    <source>
        <dbReference type="Pfam" id="PF08281"/>
    </source>
</evidence>
<evidence type="ECO:0000256" key="5">
    <source>
        <dbReference type="ARBA" id="ARBA00023163"/>
    </source>
</evidence>
<dbReference type="InterPro" id="IPR036388">
    <property type="entry name" value="WH-like_DNA-bd_sf"/>
</dbReference>
<evidence type="ECO:0000313" key="9">
    <source>
        <dbReference type="Proteomes" id="UP000598996"/>
    </source>
</evidence>
<evidence type="ECO:0000256" key="2">
    <source>
        <dbReference type="ARBA" id="ARBA00011344"/>
    </source>
</evidence>
<keyword evidence="4" id="KW-0731">Sigma factor</keyword>
<dbReference type="Gene3D" id="3.10.450.50">
    <property type="match status" value="1"/>
</dbReference>
<dbReference type="Pfam" id="PF04542">
    <property type="entry name" value="Sigma70_r2"/>
    <property type="match status" value="1"/>
</dbReference>
<dbReference type="InterPro" id="IPR032710">
    <property type="entry name" value="NTF2-like_dom_sf"/>
</dbReference>
<feature type="domain" description="RNA polymerase sigma-70 region 2" evidence="6">
    <location>
        <begin position="19"/>
        <end position="81"/>
    </location>
</feature>
<dbReference type="PANTHER" id="PTHR43133">
    <property type="entry name" value="RNA POLYMERASE ECF-TYPE SIGMA FACTO"/>
    <property type="match status" value="1"/>
</dbReference>
<dbReference type="SUPFAM" id="SSF88659">
    <property type="entry name" value="Sigma3 and sigma4 domains of RNA polymerase sigma factors"/>
    <property type="match status" value="1"/>
</dbReference>
<proteinExistence type="inferred from homology"/>
<evidence type="ECO:0000313" key="8">
    <source>
        <dbReference type="EMBL" id="MBL7262280.1"/>
    </source>
</evidence>
<keyword evidence="5" id="KW-0804">Transcription</keyword>
<dbReference type="InterPro" id="IPR013249">
    <property type="entry name" value="RNA_pol_sigma70_r4_t2"/>
</dbReference>
<gene>
    <name evidence="8" type="ORF">JKJ07_49230</name>
</gene>
<dbReference type="InterPro" id="IPR013324">
    <property type="entry name" value="RNA_pol_sigma_r3/r4-like"/>
</dbReference>
<keyword evidence="9" id="KW-1185">Reference proteome</keyword>
<dbReference type="Gene3D" id="1.10.10.10">
    <property type="entry name" value="Winged helix-like DNA-binding domain superfamily/Winged helix DNA-binding domain"/>
    <property type="match status" value="1"/>
</dbReference>
<evidence type="ECO:0000256" key="1">
    <source>
        <dbReference type="ARBA" id="ARBA00010641"/>
    </source>
</evidence>
<dbReference type="SUPFAM" id="SSF54427">
    <property type="entry name" value="NTF2-like"/>
    <property type="match status" value="1"/>
</dbReference>
<dbReference type="PANTHER" id="PTHR43133:SF65">
    <property type="entry name" value="ECF RNA POLYMERASE SIGMA FACTOR SIGG"/>
    <property type="match status" value="1"/>
</dbReference>
<evidence type="ECO:0000256" key="3">
    <source>
        <dbReference type="ARBA" id="ARBA00023015"/>
    </source>
</evidence>
<organism evidence="8 9">
    <name type="scientific">Paractinoplanes lichenicola</name>
    <dbReference type="NCBI Taxonomy" id="2802976"/>
    <lineage>
        <taxon>Bacteria</taxon>
        <taxon>Bacillati</taxon>
        <taxon>Actinomycetota</taxon>
        <taxon>Actinomycetes</taxon>
        <taxon>Micromonosporales</taxon>
        <taxon>Micromonosporaceae</taxon>
        <taxon>Paractinoplanes</taxon>
    </lineage>
</organism>
<accession>A0ABS1W6C0</accession>
<evidence type="ECO:0000259" key="6">
    <source>
        <dbReference type="Pfam" id="PF04542"/>
    </source>
</evidence>
<comment type="subunit">
    <text evidence="2">Interacts transiently with the RNA polymerase catalytic core formed by RpoA, RpoB, RpoC and RpoZ (2 alpha, 1 beta, 1 beta' and 1 omega subunit) to form the RNA polymerase holoenzyme that can initiate transcription.</text>
</comment>
<dbReference type="SUPFAM" id="SSF88946">
    <property type="entry name" value="Sigma2 domain of RNA polymerase sigma factors"/>
    <property type="match status" value="1"/>
</dbReference>